<proteinExistence type="predicted"/>
<dbReference type="InterPro" id="IPR038695">
    <property type="entry name" value="Saro_0823-like_sf"/>
</dbReference>
<evidence type="ECO:0000313" key="2">
    <source>
        <dbReference type="Proteomes" id="UP000614469"/>
    </source>
</evidence>
<accession>A0A8J6NNA2</accession>
<evidence type="ECO:0000313" key="1">
    <source>
        <dbReference type="EMBL" id="MBC8336112.1"/>
    </source>
</evidence>
<sequence length="125" mass="14542">MSTFHIIHVHNLDISSQALLQIKYCASFLCRLRGLTFRRELSPTEGLLLVQKRDSRLDASIHMLAVSFDLTVIWIDSSMTVVDKVLAKSWHLSYIPQKKAKYILEIHPDRWDDFNIGNKVKFEDI</sequence>
<name>A0A8J6NNA2_9CHLR</name>
<dbReference type="AlphaFoldDB" id="A0A8J6NNA2"/>
<gene>
    <name evidence="1" type="ORF">H8E29_12660</name>
</gene>
<dbReference type="EMBL" id="JACNJN010000140">
    <property type="protein sequence ID" value="MBC8336112.1"/>
    <property type="molecule type" value="Genomic_DNA"/>
</dbReference>
<dbReference type="Gene3D" id="2.60.120.1140">
    <property type="entry name" value="Protein of unknown function DUF192"/>
    <property type="match status" value="1"/>
</dbReference>
<comment type="caution">
    <text evidence="1">The sequence shown here is derived from an EMBL/GenBank/DDBJ whole genome shotgun (WGS) entry which is preliminary data.</text>
</comment>
<dbReference type="Proteomes" id="UP000614469">
    <property type="component" value="Unassembled WGS sequence"/>
</dbReference>
<protein>
    <submittedName>
        <fullName evidence="1">DUF192 domain-containing protein</fullName>
    </submittedName>
</protein>
<reference evidence="1 2" key="1">
    <citation type="submission" date="2020-08" db="EMBL/GenBank/DDBJ databases">
        <title>Bridging the membrane lipid divide: bacteria of the FCB group superphylum have the potential to synthesize archaeal ether lipids.</title>
        <authorList>
            <person name="Villanueva L."/>
            <person name="Von Meijenfeldt F.A.B."/>
            <person name="Westbye A.B."/>
            <person name="Yadav S."/>
            <person name="Hopmans E.C."/>
            <person name="Dutilh B.E."/>
            <person name="Sinninghe Damste J.S."/>
        </authorList>
    </citation>
    <scope>NUCLEOTIDE SEQUENCE [LARGE SCALE GENOMIC DNA]</scope>
    <source>
        <strain evidence="1">NIOZ-UU36</strain>
    </source>
</reference>
<dbReference type="InterPro" id="IPR003795">
    <property type="entry name" value="DUF192"/>
</dbReference>
<dbReference type="Pfam" id="PF02643">
    <property type="entry name" value="DUF192"/>
    <property type="match status" value="1"/>
</dbReference>
<organism evidence="1 2">
    <name type="scientific">Candidatus Desulfolinea nitratireducens</name>
    <dbReference type="NCBI Taxonomy" id="2841698"/>
    <lineage>
        <taxon>Bacteria</taxon>
        <taxon>Bacillati</taxon>
        <taxon>Chloroflexota</taxon>
        <taxon>Anaerolineae</taxon>
        <taxon>Anaerolineales</taxon>
        <taxon>Anaerolineales incertae sedis</taxon>
        <taxon>Candidatus Desulfolinea</taxon>
    </lineage>
</organism>